<dbReference type="GO" id="GO:0016491">
    <property type="term" value="F:oxidoreductase activity"/>
    <property type="evidence" value="ECO:0007669"/>
    <property type="project" value="InterPro"/>
</dbReference>
<evidence type="ECO:0000259" key="2">
    <source>
        <dbReference type="Pfam" id="PF07731"/>
    </source>
</evidence>
<dbReference type="Gene3D" id="2.60.40.420">
    <property type="entry name" value="Cupredoxins - blue copper proteins"/>
    <property type="match status" value="3"/>
</dbReference>
<dbReference type="AlphaFoldDB" id="A0A150QYR8"/>
<dbReference type="SUPFAM" id="SSF49503">
    <property type="entry name" value="Cupredoxins"/>
    <property type="match status" value="3"/>
</dbReference>
<proteinExistence type="predicted"/>
<evidence type="ECO:0008006" key="5">
    <source>
        <dbReference type="Google" id="ProtNLM"/>
    </source>
</evidence>
<feature type="domain" description="Plastocyanin-like" evidence="2">
    <location>
        <begin position="375"/>
        <end position="491"/>
    </location>
</feature>
<accession>A0A150QYR8</accession>
<dbReference type="EMBL" id="JEMA01000217">
    <property type="protein sequence ID" value="KYF73062.1"/>
    <property type="molecule type" value="Genomic_DNA"/>
</dbReference>
<gene>
    <name evidence="3" type="ORF">BE15_22670</name>
</gene>
<dbReference type="InterPro" id="IPR008972">
    <property type="entry name" value="Cupredoxin"/>
</dbReference>
<dbReference type="InterPro" id="IPR011706">
    <property type="entry name" value="Cu-oxidase_C"/>
</dbReference>
<dbReference type="InterPro" id="IPR001117">
    <property type="entry name" value="Cu-oxidase_2nd"/>
</dbReference>
<dbReference type="PANTHER" id="PTHR48267:SF1">
    <property type="entry name" value="BILIRUBIN OXIDASE"/>
    <property type="match status" value="1"/>
</dbReference>
<name>A0A150QYR8_SORCE</name>
<organism evidence="3 4">
    <name type="scientific">Sorangium cellulosum</name>
    <name type="common">Polyangium cellulosum</name>
    <dbReference type="NCBI Taxonomy" id="56"/>
    <lineage>
        <taxon>Bacteria</taxon>
        <taxon>Pseudomonadati</taxon>
        <taxon>Myxococcota</taxon>
        <taxon>Polyangia</taxon>
        <taxon>Polyangiales</taxon>
        <taxon>Polyangiaceae</taxon>
        <taxon>Sorangium</taxon>
    </lineage>
</organism>
<reference evidence="3 4" key="1">
    <citation type="submission" date="2014-02" db="EMBL/GenBank/DDBJ databases">
        <title>The small core and large imbalanced accessory genome model reveals a collaborative survival strategy of Sorangium cellulosum strains in nature.</title>
        <authorList>
            <person name="Han K."/>
            <person name="Peng R."/>
            <person name="Blom J."/>
            <person name="Li Y.-Z."/>
        </authorList>
    </citation>
    <scope>NUCLEOTIDE SEQUENCE [LARGE SCALE GENOMIC DNA]</scope>
    <source>
        <strain evidence="3 4">So0008-312</strain>
    </source>
</reference>
<dbReference type="CDD" id="cd13866">
    <property type="entry name" value="CuRO_2_BOD"/>
    <property type="match status" value="1"/>
</dbReference>
<dbReference type="Pfam" id="PF07731">
    <property type="entry name" value="Cu-oxidase_2"/>
    <property type="match status" value="1"/>
</dbReference>
<comment type="caution">
    <text evidence="3">The sequence shown here is derived from an EMBL/GenBank/DDBJ whole genome shotgun (WGS) entry which is preliminary data.</text>
</comment>
<dbReference type="InterPro" id="IPR045087">
    <property type="entry name" value="Cu-oxidase_fam"/>
</dbReference>
<sequence>MTPAPGELRVAGEAPRAAHQFWSRFRPRKTYELEAREFQHRFHPELPASTVWGWGGTVPGRTIMARYGEPIVVRFRNRLRTVAAHRGFGRPELTTHLHNMHTATESDGFPTDFYPTGLFKDHHYLNAFAGFDTPEFAPLGDPREALGTLWYHDHRVDFTSQNVYRGLAGFYLVFDELDSGDEQDRNPRALRLPSGEFDVPLMITDRVFDEDGQLFFDLFNLDGILGDKFIVNGRIQPFFKVARRKYRFRILNAGPSRFYEFFLSNRLPFTIISSDGNLLPSPVTSRSVRVAVAERVDVIVDFSDTNIGDRIILENRLEQDDGRGPTGDILPAGRGNAVLRFDVDRDAPDPSRVPASLRPLPAINVAEAAAVRVWELDRRRGAWAINDEFFDVNVVRASPRRNTAEIWILRNDSGGWSHPVHIHLEEFRILSIDGAPPPARLAGRKDVIEIGRANGSEVQLFMRFRDFVGRYPMHCHNTVHEDHAMMLRWDVVLP</sequence>
<dbReference type="GO" id="GO:0005507">
    <property type="term" value="F:copper ion binding"/>
    <property type="evidence" value="ECO:0007669"/>
    <property type="project" value="InterPro"/>
</dbReference>
<evidence type="ECO:0000259" key="1">
    <source>
        <dbReference type="Pfam" id="PF00394"/>
    </source>
</evidence>
<protein>
    <recommendedName>
        <fullName evidence="5">Bilirubin oxidase</fullName>
    </recommendedName>
</protein>
<evidence type="ECO:0000313" key="4">
    <source>
        <dbReference type="Proteomes" id="UP000075260"/>
    </source>
</evidence>
<dbReference type="Proteomes" id="UP000075260">
    <property type="component" value="Unassembled WGS sequence"/>
</dbReference>
<feature type="domain" description="Plastocyanin-like" evidence="1">
    <location>
        <begin position="242"/>
        <end position="304"/>
    </location>
</feature>
<dbReference type="PANTHER" id="PTHR48267">
    <property type="entry name" value="CUPREDOXIN SUPERFAMILY PROTEIN"/>
    <property type="match status" value="1"/>
</dbReference>
<dbReference type="Pfam" id="PF00394">
    <property type="entry name" value="Cu-oxidase"/>
    <property type="match status" value="1"/>
</dbReference>
<evidence type="ECO:0000313" key="3">
    <source>
        <dbReference type="EMBL" id="KYF73062.1"/>
    </source>
</evidence>